<dbReference type="VEuPathDB" id="FungiDB:PNEJI1_002262"/>
<gene>
    <name evidence="2" type="ORF">PNEJI1_002262</name>
</gene>
<comment type="caution">
    <text evidence="2">The sequence shown here is derived from an EMBL/GenBank/DDBJ whole genome shotgun (WGS) entry which is preliminary data.</text>
</comment>
<dbReference type="Proteomes" id="UP000010422">
    <property type="component" value="Unassembled WGS sequence"/>
</dbReference>
<evidence type="ECO:0000313" key="2">
    <source>
        <dbReference type="EMBL" id="CCJ29419.1"/>
    </source>
</evidence>
<accession>L0PBH2</accession>
<dbReference type="InParanoid" id="L0PBH2"/>
<evidence type="ECO:0000313" key="3">
    <source>
        <dbReference type="Proteomes" id="UP000010422"/>
    </source>
</evidence>
<reference evidence="2 3" key="1">
    <citation type="journal article" date="2012" name="MBio">
        <title>De novo assembly of the Pneumocystis jirovecii genome from a single bronchoalveolar lavage fluid specimen from a patient.</title>
        <authorList>
            <person name="Cisse O.H."/>
            <person name="Pagni M."/>
            <person name="Hauser P.M."/>
        </authorList>
    </citation>
    <scope>NUCLEOTIDE SEQUENCE [LARGE SCALE GENOMIC DNA]</scope>
    <source>
        <strain evidence="2 3">SE8</strain>
    </source>
</reference>
<name>L0PBH2_PNEJI</name>
<protein>
    <recommendedName>
        <fullName evidence="4">Secreted protein</fullName>
    </recommendedName>
</protein>
<evidence type="ECO:0000256" key="1">
    <source>
        <dbReference type="SAM" id="SignalP"/>
    </source>
</evidence>
<feature type="signal peptide" evidence="1">
    <location>
        <begin position="1"/>
        <end position="17"/>
    </location>
</feature>
<proteinExistence type="predicted"/>
<organism evidence="3">
    <name type="scientific">Pneumocystis jirovecii</name>
    <name type="common">Human pneumocystis pneumonia agent</name>
    <dbReference type="NCBI Taxonomy" id="42068"/>
    <lineage>
        <taxon>Eukaryota</taxon>
        <taxon>Fungi</taxon>
        <taxon>Dikarya</taxon>
        <taxon>Ascomycota</taxon>
        <taxon>Taphrinomycotina</taxon>
        <taxon>Pneumocystomycetes</taxon>
        <taxon>Pneumocystaceae</taxon>
        <taxon>Pneumocystis</taxon>
    </lineage>
</organism>
<dbReference type="AlphaFoldDB" id="L0PBH2"/>
<dbReference type="EMBL" id="CAKM01000183">
    <property type="protein sequence ID" value="CCJ29419.1"/>
    <property type="molecule type" value="Genomic_DNA"/>
</dbReference>
<sequence>MWSLLSLCFALILSTISFKHLRRKSTETLNPDMPITSGFRQFSSFMSEILICSNTFPFSSTNTHKVSSFVGSPLPLETVNTRGISPLSKDFKM</sequence>
<keyword evidence="1" id="KW-0732">Signal</keyword>
<feature type="chain" id="PRO_5003947353" description="Secreted protein" evidence="1">
    <location>
        <begin position="18"/>
        <end position="93"/>
    </location>
</feature>
<evidence type="ECO:0008006" key="4">
    <source>
        <dbReference type="Google" id="ProtNLM"/>
    </source>
</evidence>